<feature type="compositionally biased region" description="Polar residues" evidence="1">
    <location>
        <begin position="106"/>
        <end position="116"/>
    </location>
</feature>
<evidence type="ECO:0000313" key="4">
    <source>
        <dbReference type="Proteomes" id="UP001286456"/>
    </source>
</evidence>
<comment type="caution">
    <text evidence="3">The sequence shown here is derived from an EMBL/GenBank/DDBJ whole genome shotgun (WGS) entry which is preliminary data.</text>
</comment>
<name>A0AAE0IGV3_9PEZI</name>
<dbReference type="Proteomes" id="UP001286456">
    <property type="component" value="Unassembled WGS sequence"/>
</dbReference>
<feature type="chain" id="PRO_5042240335" description="Secreted protein" evidence="2">
    <location>
        <begin position="18"/>
        <end position="142"/>
    </location>
</feature>
<keyword evidence="2" id="KW-0732">Signal</keyword>
<evidence type="ECO:0008006" key="5">
    <source>
        <dbReference type="Google" id="ProtNLM"/>
    </source>
</evidence>
<keyword evidence="4" id="KW-1185">Reference proteome</keyword>
<reference evidence="3" key="1">
    <citation type="journal article" date="2023" name="Mol. Phylogenet. Evol.">
        <title>Genome-scale phylogeny and comparative genomics of the fungal order Sordariales.</title>
        <authorList>
            <person name="Hensen N."/>
            <person name="Bonometti L."/>
            <person name="Westerberg I."/>
            <person name="Brannstrom I.O."/>
            <person name="Guillou S."/>
            <person name="Cros-Aarteil S."/>
            <person name="Calhoun S."/>
            <person name="Haridas S."/>
            <person name="Kuo A."/>
            <person name="Mondo S."/>
            <person name="Pangilinan J."/>
            <person name="Riley R."/>
            <person name="LaButti K."/>
            <person name="Andreopoulos B."/>
            <person name="Lipzen A."/>
            <person name="Chen C."/>
            <person name="Yan M."/>
            <person name="Daum C."/>
            <person name="Ng V."/>
            <person name="Clum A."/>
            <person name="Steindorff A."/>
            <person name="Ohm R.A."/>
            <person name="Martin F."/>
            <person name="Silar P."/>
            <person name="Natvig D.O."/>
            <person name="Lalanne C."/>
            <person name="Gautier V."/>
            <person name="Ament-Velasquez S.L."/>
            <person name="Kruys A."/>
            <person name="Hutchinson M.I."/>
            <person name="Powell A.J."/>
            <person name="Barry K."/>
            <person name="Miller A.N."/>
            <person name="Grigoriev I.V."/>
            <person name="Debuchy R."/>
            <person name="Gladieux P."/>
            <person name="Hiltunen Thoren M."/>
            <person name="Johannesson H."/>
        </authorList>
    </citation>
    <scope>NUCLEOTIDE SEQUENCE</scope>
    <source>
        <strain evidence="3">SMH4131-1</strain>
    </source>
</reference>
<protein>
    <recommendedName>
        <fullName evidence="5">Secreted protein</fullName>
    </recommendedName>
</protein>
<feature type="region of interest" description="Disordered" evidence="1">
    <location>
        <begin position="79"/>
        <end position="116"/>
    </location>
</feature>
<feature type="signal peptide" evidence="2">
    <location>
        <begin position="1"/>
        <end position="17"/>
    </location>
</feature>
<evidence type="ECO:0000256" key="2">
    <source>
        <dbReference type="SAM" id="SignalP"/>
    </source>
</evidence>
<organism evidence="3 4">
    <name type="scientific">Cercophora scortea</name>
    <dbReference type="NCBI Taxonomy" id="314031"/>
    <lineage>
        <taxon>Eukaryota</taxon>
        <taxon>Fungi</taxon>
        <taxon>Dikarya</taxon>
        <taxon>Ascomycota</taxon>
        <taxon>Pezizomycotina</taxon>
        <taxon>Sordariomycetes</taxon>
        <taxon>Sordariomycetidae</taxon>
        <taxon>Sordariales</taxon>
        <taxon>Lasiosphaeriaceae</taxon>
        <taxon>Cercophora</taxon>
    </lineage>
</organism>
<proteinExistence type="predicted"/>
<accession>A0AAE0IGV3</accession>
<evidence type="ECO:0000256" key="1">
    <source>
        <dbReference type="SAM" id="MobiDB-lite"/>
    </source>
</evidence>
<evidence type="ECO:0000313" key="3">
    <source>
        <dbReference type="EMBL" id="KAK3324660.1"/>
    </source>
</evidence>
<dbReference type="EMBL" id="JAUEPO010000004">
    <property type="protein sequence ID" value="KAK3324660.1"/>
    <property type="molecule type" value="Genomic_DNA"/>
</dbReference>
<gene>
    <name evidence="3" type="ORF">B0T19DRAFT_429117</name>
</gene>
<reference evidence="3" key="2">
    <citation type="submission" date="2023-06" db="EMBL/GenBank/DDBJ databases">
        <authorList>
            <consortium name="Lawrence Berkeley National Laboratory"/>
            <person name="Haridas S."/>
            <person name="Hensen N."/>
            <person name="Bonometti L."/>
            <person name="Westerberg I."/>
            <person name="Brannstrom I.O."/>
            <person name="Guillou S."/>
            <person name="Cros-Aarteil S."/>
            <person name="Calhoun S."/>
            <person name="Kuo A."/>
            <person name="Mondo S."/>
            <person name="Pangilinan J."/>
            <person name="Riley R."/>
            <person name="Labutti K."/>
            <person name="Andreopoulos B."/>
            <person name="Lipzen A."/>
            <person name="Chen C."/>
            <person name="Yanf M."/>
            <person name="Daum C."/>
            <person name="Ng V."/>
            <person name="Clum A."/>
            <person name="Steindorff A."/>
            <person name="Ohm R."/>
            <person name="Martin F."/>
            <person name="Silar P."/>
            <person name="Natvig D."/>
            <person name="Lalanne C."/>
            <person name="Gautier V."/>
            <person name="Ament-Velasquez S.L."/>
            <person name="Kruys A."/>
            <person name="Hutchinson M.I."/>
            <person name="Powell A.J."/>
            <person name="Barry K."/>
            <person name="Miller A.N."/>
            <person name="Grigoriev I.V."/>
            <person name="Debuchy R."/>
            <person name="Gladieux P."/>
            <person name="Thoren M.H."/>
            <person name="Johannesson H."/>
        </authorList>
    </citation>
    <scope>NUCLEOTIDE SEQUENCE</scope>
    <source>
        <strain evidence="3">SMH4131-1</strain>
    </source>
</reference>
<dbReference type="AlphaFoldDB" id="A0AAE0IGV3"/>
<sequence length="142" mass="15864">MWFSLPMLISCASRLSSFRHIDACTPGSNPWPVCHEAARTRKRGQHLSCGFWLDEQRGEIVVRISSNLNSVMKECIWQPESTAGPRPPWALSGQAKPPLRERSRKQATTQPSQQVSHFCPRRMVALAPESHRGLACAPCSCP</sequence>